<accession>A0A6C0DAF5</accession>
<proteinExistence type="predicted"/>
<keyword evidence="1" id="KW-1133">Transmembrane helix</keyword>
<evidence type="ECO:0000256" key="1">
    <source>
        <dbReference type="SAM" id="Phobius"/>
    </source>
</evidence>
<feature type="transmembrane region" description="Helical" evidence="1">
    <location>
        <begin position="106"/>
        <end position="128"/>
    </location>
</feature>
<dbReference type="AlphaFoldDB" id="A0A6C0DAF5"/>
<protein>
    <submittedName>
        <fullName evidence="2">Uncharacterized protein</fullName>
    </submittedName>
</protein>
<dbReference type="EMBL" id="MN739577">
    <property type="protein sequence ID" value="QHT13838.1"/>
    <property type="molecule type" value="Genomic_DNA"/>
</dbReference>
<name>A0A6C0DAF5_9ZZZZ</name>
<keyword evidence="1" id="KW-0812">Transmembrane</keyword>
<organism evidence="2">
    <name type="scientific">viral metagenome</name>
    <dbReference type="NCBI Taxonomy" id="1070528"/>
    <lineage>
        <taxon>unclassified sequences</taxon>
        <taxon>metagenomes</taxon>
        <taxon>organismal metagenomes</taxon>
    </lineage>
</organism>
<keyword evidence="1" id="KW-0472">Membrane</keyword>
<sequence>MPTSFFDLSGAFYAQKNHLLDLQKRDLNTSDMTTKLKTISDNLDTLYKSFKDSNGSTSTVITNQTDVKEIVDTELNRLQQKKTNVDSALEGQKRMVQLNESYRQRYLYYTRVVVIIVIFLTIYIIINVASKYLTTIPETLFDVIYFILGVLLVFILYFFYLDYSNRDNMDFNKLNYGPPNIPASANQIQEQQKNALRSGDLLGSINITGCVGDKCCSEGTKWDSGNSLCIRDGFTIMNNSGGALSNYATETNEYTFIK</sequence>
<reference evidence="2" key="1">
    <citation type="journal article" date="2020" name="Nature">
        <title>Giant virus diversity and host interactions through global metagenomics.</title>
        <authorList>
            <person name="Schulz F."/>
            <person name="Roux S."/>
            <person name="Paez-Espino D."/>
            <person name="Jungbluth S."/>
            <person name="Walsh D.A."/>
            <person name="Denef V.J."/>
            <person name="McMahon K.D."/>
            <person name="Konstantinidis K.T."/>
            <person name="Eloe-Fadrosh E.A."/>
            <person name="Kyrpides N.C."/>
            <person name="Woyke T."/>
        </authorList>
    </citation>
    <scope>NUCLEOTIDE SEQUENCE</scope>
    <source>
        <strain evidence="2">GVMAG-M-3300023174-134</strain>
    </source>
</reference>
<evidence type="ECO:0000313" key="2">
    <source>
        <dbReference type="EMBL" id="QHT13838.1"/>
    </source>
</evidence>
<feature type="transmembrane region" description="Helical" evidence="1">
    <location>
        <begin position="140"/>
        <end position="160"/>
    </location>
</feature>